<dbReference type="InterPro" id="IPR023572">
    <property type="entry name" value="Archease_dom"/>
</dbReference>
<dbReference type="RefSeq" id="WP_075053684.1">
    <property type="nucleotide sequence ID" value="NZ_CP007536.1"/>
</dbReference>
<organism evidence="6 7">
    <name type="scientific">Nitrososphaera viennensis EN76</name>
    <dbReference type="NCBI Taxonomy" id="926571"/>
    <lineage>
        <taxon>Archaea</taxon>
        <taxon>Nitrososphaerota</taxon>
        <taxon>Nitrososphaeria</taxon>
        <taxon>Nitrososphaerales</taxon>
        <taxon>Nitrososphaeraceae</taxon>
        <taxon>Nitrososphaera</taxon>
    </lineage>
</organism>
<evidence type="ECO:0000259" key="5">
    <source>
        <dbReference type="Pfam" id="PF01951"/>
    </source>
</evidence>
<protein>
    <submittedName>
        <fullName evidence="6">Putative archease protein family (DUF101/UPF0211)</fullName>
    </submittedName>
</protein>
<dbReference type="InterPro" id="IPR002804">
    <property type="entry name" value="Archease"/>
</dbReference>
<evidence type="ECO:0000256" key="2">
    <source>
        <dbReference type="ARBA" id="ARBA00022694"/>
    </source>
</evidence>
<dbReference type="GO" id="GO:0046872">
    <property type="term" value="F:metal ion binding"/>
    <property type="evidence" value="ECO:0007669"/>
    <property type="project" value="UniProtKB-KW"/>
</dbReference>
<dbReference type="HOGENOM" id="CLU_111362_3_0_2"/>
<dbReference type="AlphaFoldDB" id="A0A060HGL2"/>
<gene>
    <name evidence="6" type="ORF">NVIE_002840</name>
</gene>
<sequence length="143" mass="16151">MAGGYRFLDHMTDAVVEAHGSTLEEAFVQGARGLVDTMVDLDTVRPVMEVKIEAEGHDLESLLFDWLDRVMLLMVADGIVLSEFSVKIQKLDGGNYLLKGAAKGEKIDLARHRYKVEIKAITYHEMLVRQEKGRVTIRFLMDL</sequence>
<accession>A0A060HGL2</accession>
<dbReference type="GO" id="GO:0008033">
    <property type="term" value="P:tRNA processing"/>
    <property type="evidence" value="ECO:0007669"/>
    <property type="project" value="UniProtKB-KW"/>
</dbReference>
<evidence type="ECO:0000256" key="1">
    <source>
        <dbReference type="ARBA" id="ARBA00007963"/>
    </source>
</evidence>
<dbReference type="SUPFAM" id="SSF69819">
    <property type="entry name" value="MTH1598-like"/>
    <property type="match status" value="1"/>
</dbReference>
<keyword evidence="2" id="KW-0819">tRNA processing</keyword>
<evidence type="ECO:0000256" key="3">
    <source>
        <dbReference type="ARBA" id="ARBA00022723"/>
    </source>
</evidence>
<reference evidence="6 7" key="1">
    <citation type="journal article" date="2014" name="Int. J. Syst. Evol. Microbiol.">
        <title>Nitrososphaera viennensis gen. nov., sp. nov., an aerobic and mesophilic, ammonia-oxidizing archaeon from soil and a member of the archaeal phylum Thaumarchaeota.</title>
        <authorList>
            <person name="Stieglmeier M."/>
            <person name="Klingl A."/>
            <person name="Alves R.J."/>
            <person name="Rittmann S.K."/>
            <person name="Melcher M."/>
            <person name="Leisch N."/>
            <person name="Schleper C."/>
        </authorList>
    </citation>
    <scope>NUCLEOTIDE SEQUENCE [LARGE SCALE GENOMIC DNA]</scope>
    <source>
        <strain evidence="6">EN76</strain>
    </source>
</reference>
<proteinExistence type="inferred from homology"/>
<keyword evidence="4" id="KW-0106">Calcium</keyword>
<keyword evidence="7" id="KW-1185">Reference proteome</keyword>
<dbReference type="EMBL" id="CP007536">
    <property type="protein sequence ID" value="AIC14470.1"/>
    <property type="molecule type" value="Genomic_DNA"/>
</dbReference>
<dbReference type="KEGG" id="nvn:NVIE_002840"/>
<dbReference type="Proteomes" id="UP000027093">
    <property type="component" value="Chromosome"/>
</dbReference>
<dbReference type="STRING" id="926571.NVIE_002840"/>
<name>A0A060HGL2_9ARCH</name>
<dbReference type="Gene3D" id="3.55.10.10">
    <property type="entry name" value="Archease domain"/>
    <property type="match status" value="1"/>
</dbReference>
<dbReference type="PANTHER" id="PTHR12682:SF11">
    <property type="entry name" value="PROTEIN ARCHEASE"/>
    <property type="match status" value="1"/>
</dbReference>
<evidence type="ECO:0000256" key="4">
    <source>
        <dbReference type="ARBA" id="ARBA00022837"/>
    </source>
</evidence>
<dbReference type="PANTHER" id="PTHR12682">
    <property type="entry name" value="ARCHEASE"/>
    <property type="match status" value="1"/>
</dbReference>
<keyword evidence="3" id="KW-0479">Metal-binding</keyword>
<dbReference type="Pfam" id="PF01951">
    <property type="entry name" value="Archease"/>
    <property type="match status" value="1"/>
</dbReference>
<evidence type="ECO:0000313" key="7">
    <source>
        <dbReference type="Proteomes" id="UP000027093"/>
    </source>
</evidence>
<evidence type="ECO:0000313" key="6">
    <source>
        <dbReference type="EMBL" id="AIC14470.1"/>
    </source>
</evidence>
<comment type="similarity">
    <text evidence="1">Belongs to the archease family.</text>
</comment>
<dbReference type="OrthoDB" id="8831at2157"/>
<dbReference type="GeneID" id="74945543"/>
<feature type="domain" description="Archease" evidence="5">
    <location>
        <begin position="5"/>
        <end position="142"/>
    </location>
</feature>
<dbReference type="InterPro" id="IPR036820">
    <property type="entry name" value="Archease_dom_sf"/>
</dbReference>